<evidence type="ECO:0000313" key="11">
    <source>
        <dbReference type="Proteomes" id="UP000480185"/>
    </source>
</evidence>
<comment type="catalytic activity">
    <reaction evidence="1 7">
        <text>ATP + protein L-histidine = ADP + protein N-phospho-L-histidine.</text>
        <dbReference type="EC" id="2.7.13.3"/>
    </reaction>
</comment>
<dbReference type="OrthoDB" id="9781904at2"/>
<organism evidence="10 11">
    <name type="scientific">Salinibacillus xinjiangensis</name>
    <dbReference type="NCBI Taxonomy" id="1229268"/>
    <lineage>
        <taxon>Bacteria</taxon>
        <taxon>Bacillati</taxon>
        <taxon>Bacillota</taxon>
        <taxon>Bacilli</taxon>
        <taxon>Bacillales</taxon>
        <taxon>Bacillaceae</taxon>
        <taxon>Salinibacillus</taxon>
    </lineage>
</organism>
<dbReference type="InterPro" id="IPR036890">
    <property type="entry name" value="HATPase_C_sf"/>
</dbReference>
<dbReference type="PANTHER" id="PTHR24421">
    <property type="entry name" value="NITRATE/NITRITE SENSOR PROTEIN NARX-RELATED"/>
    <property type="match status" value="1"/>
</dbReference>
<reference evidence="10 11" key="1">
    <citation type="submission" date="2019-11" db="EMBL/GenBank/DDBJ databases">
        <authorList>
            <person name="Li J."/>
        </authorList>
    </citation>
    <scope>NUCLEOTIDE SEQUENCE [LARGE SCALE GENOMIC DNA]</scope>
    <source>
        <strain evidence="10 11">J4</strain>
    </source>
</reference>
<dbReference type="GO" id="GO:0016020">
    <property type="term" value="C:membrane"/>
    <property type="evidence" value="ECO:0007669"/>
    <property type="project" value="InterPro"/>
</dbReference>
<dbReference type="Pfam" id="PF07730">
    <property type="entry name" value="HisKA_3"/>
    <property type="match status" value="1"/>
</dbReference>
<dbReference type="InterPro" id="IPR050482">
    <property type="entry name" value="Sensor_HK_TwoCompSys"/>
</dbReference>
<evidence type="ECO:0000256" key="2">
    <source>
        <dbReference type="ARBA" id="ARBA00022679"/>
    </source>
</evidence>
<dbReference type="EC" id="2.7.13.3" evidence="7"/>
<evidence type="ECO:0000256" key="5">
    <source>
        <dbReference type="ARBA" id="ARBA00022840"/>
    </source>
</evidence>
<dbReference type="PROSITE" id="PS50109">
    <property type="entry name" value="HIS_KIN"/>
    <property type="match status" value="1"/>
</dbReference>
<proteinExistence type="predicted"/>
<evidence type="ECO:0000256" key="3">
    <source>
        <dbReference type="ARBA" id="ARBA00022741"/>
    </source>
</evidence>
<dbReference type="GO" id="GO:0005524">
    <property type="term" value="F:ATP binding"/>
    <property type="evidence" value="ECO:0007669"/>
    <property type="project" value="UniProtKB-UniRule"/>
</dbReference>
<dbReference type="InterPro" id="IPR003594">
    <property type="entry name" value="HATPase_dom"/>
</dbReference>
<dbReference type="Pfam" id="PF05384">
    <property type="entry name" value="DegS"/>
    <property type="match status" value="1"/>
</dbReference>
<dbReference type="GO" id="GO:0005737">
    <property type="term" value="C:cytoplasm"/>
    <property type="evidence" value="ECO:0007669"/>
    <property type="project" value="UniProtKB-SubCell"/>
</dbReference>
<dbReference type="PANTHER" id="PTHR24421:SF55">
    <property type="entry name" value="SENSOR HISTIDINE KINASE YDFH"/>
    <property type="match status" value="1"/>
</dbReference>
<dbReference type="GO" id="GO:0046983">
    <property type="term" value="F:protein dimerization activity"/>
    <property type="evidence" value="ECO:0007669"/>
    <property type="project" value="InterPro"/>
</dbReference>
<keyword evidence="11" id="KW-1185">Reference proteome</keyword>
<keyword evidence="3 7" id="KW-0547">Nucleotide-binding</keyword>
<dbReference type="GO" id="GO:0000155">
    <property type="term" value="F:phosphorelay sensor kinase activity"/>
    <property type="evidence" value="ECO:0007669"/>
    <property type="project" value="UniProtKB-UniRule"/>
</dbReference>
<comment type="caution">
    <text evidence="10">The sequence shown here is derived from an EMBL/GenBank/DDBJ whole genome shotgun (WGS) entry which is preliminary data.</text>
</comment>
<dbReference type="InterPro" id="IPR011712">
    <property type="entry name" value="Sig_transdc_His_kin_sub3_dim/P"/>
</dbReference>
<keyword evidence="7" id="KW-0378">Hydrolase</keyword>
<dbReference type="Pfam" id="PF02518">
    <property type="entry name" value="HATPase_c"/>
    <property type="match status" value="1"/>
</dbReference>
<comment type="function">
    <text evidence="7">Member of the two-component regulatory system DegS/DegU, which plays an important role in the transition growth phase.</text>
</comment>
<dbReference type="Gene3D" id="1.20.5.1930">
    <property type="match status" value="1"/>
</dbReference>
<dbReference type="CDD" id="cd16917">
    <property type="entry name" value="HATPase_UhpB-NarQ-NarX-like"/>
    <property type="match status" value="1"/>
</dbReference>
<feature type="domain" description="Histidine kinase" evidence="9">
    <location>
        <begin position="183"/>
        <end position="379"/>
    </location>
</feature>
<dbReference type="InterPro" id="IPR008595">
    <property type="entry name" value="DegS"/>
</dbReference>
<evidence type="ECO:0000256" key="8">
    <source>
        <dbReference type="SAM" id="Coils"/>
    </source>
</evidence>
<gene>
    <name evidence="10" type="ORF">GH754_00470</name>
</gene>
<dbReference type="Gene3D" id="3.30.565.10">
    <property type="entry name" value="Histidine kinase-like ATPase, C-terminal domain"/>
    <property type="match status" value="1"/>
</dbReference>
<keyword evidence="7" id="KW-0963">Cytoplasm</keyword>
<evidence type="ECO:0000256" key="1">
    <source>
        <dbReference type="ARBA" id="ARBA00000085"/>
    </source>
</evidence>
<sequence length="379" mass="44094">MSSSKVENGMLNHILDEMVKVVNNSKDEIFEIGEQSRQEYERIERELAGVKEQVVQVIDKGDQLEKKVKQYRIRLSEVSKNFKRYSEEEVKDVYDTAHELQSELLVLREKEEQLKNRRSELEQRLLSIAETVDRAESLLGKFSVVLTYLTEDLQGVSDTLENAKDKEIFGLKIIDAQEEERRRLSREIHDGPAQLLANVMLRSDLVERTFRERGIDEAMKEIKQVKELVRSALYEVRRIIYDLRPMALDDLGLIPTLKKYLSTVEDYSQIHIKFTSRGKEDRLEQKYETAIFRLVQEAVQNAVKHANSSMIQIHFELMKDKINILVVDNGKGFDFEEKEKSSFGLIGMRERVDILGGSIRFKTQPNQGTKIMIEVPLQK</sequence>
<evidence type="ECO:0000259" key="9">
    <source>
        <dbReference type="PROSITE" id="PS50109"/>
    </source>
</evidence>
<keyword evidence="8" id="KW-0175">Coiled coil</keyword>
<dbReference type="Proteomes" id="UP000480185">
    <property type="component" value="Unassembled WGS sequence"/>
</dbReference>
<name>A0A6G1X1I3_9BACI</name>
<protein>
    <recommendedName>
        <fullName evidence="7">Signal transduction histidine-protein kinase/phosphatase DegS</fullName>
        <ecNumber evidence="7">2.7.13.3</ecNumber>
        <ecNumber evidence="7">3.1.3.-</ecNumber>
    </recommendedName>
</protein>
<keyword evidence="4 7" id="KW-0418">Kinase</keyword>
<feature type="coiled-coil region" evidence="8">
    <location>
        <begin position="33"/>
        <end position="138"/>
    </location>
</feature>
<dbReference type="RefSeq" id="WP_153726770.1">
    <property type="nucleotide sequence ID" value="NZ_WJNH01000001.1"/>
</dbReference>
<dbReference type="InterPro" id="IPR005467">
    <property type="entry name" value="His_kinase_dom"/>
</dbReference>
<dbReference type="PIRSF" id="PIRSF003169">
    <property type="entry name" value="STHK_DegS"/>
    <property type="match status" value="1"/>
</dbReference>
<comment type="subcellular location">
    <subcellularLocation>
        <location evidence="7">Cytoplasm</location>
    </subcellularLocation>
</comment>
<keyword evidence="7" id="KW-0904">Protein phosphatase</keyword>
<dbReference type="InterPro" id="IPR016381">
    <property type="entry name" value="Sig_transdc_His_kinase_DegS"/>
</dbReference>
<keyword evidence="5 7" id="KW-0067">ATP-binding</keyword>
<keyword evidence="6 7" id="KW-0902">Two-component regulatory system</keyword>
<evidence type="ECO:0000256" key="4">
    <source>
        <dbReference type="ARBA" id="ARBA00022777"/>
    </source>
</evidence>
<dbReference type="SMART" id="SM00387">
    <property type="entry name" value="HATPase_c"/>
    <property type="match status" value="1"/>
</dbReference>
<evidence type="ECO:0000256" key="6">
    <source>
        <dbReference type="ARBA" id="ARBA00023012"/>
    </source>
</evidence>
<evidence type="ECO:0000256" key="7">
    <source>
        <dbReference type="PIRNR" id="PIRNR003169"/>
    </source>
</evidence>
<dbReference type="GO" id="GO:0004721">
    <property type="term" value="F:phosphoprotein phosphatase activity"/>
    <property type="evidence" value="ECO:0007669"/>
    <property type="project" value="UniProtKB-UniRule"/>
</dbReference>
<evidence type="ECO:0000313" key="10">
    <source>
        <dbReference type="EMBL" id="MRG84794.1"/>
    </source>
</evidence>
<dbReference type="AlphaFoldDB" id="A0A6G1X1I3"/>
<dbReference type="EMBL" id="WJNH01000001">
    <property type="protein sequence ID" value="MRG84794.1"/>
    <property type="molecule type" value="Genomic_DNA"/>
</dbReference>
<dbReference type="SUPFAM" id="SSF55874">
    <property type="entry name" value="ATPase domain of HSP90 chaperone/DNA topoisomerase II/histidine kinase"/>
    <property type="match status" value="1"/>
</dbReference>
<accession>A0A6G1X1I3</accession>
<dbReference type="EC" id="3.1.3.-" evidence="7"/>
<keyword evidence="2 7" id="KW-0808">Transferase</keyword>